<name>W9CIZ9_SCLBF</name>
<evidence type="ECO:0000256" key="6">
    <source>
        <dbReference type="PIRSR" id="PIRSR602403-1"/>
    </source>
</evidence>
<dbReference type="PROSITE" id="PS00086">
    <property type="entry name" value="CYTOCHROME_P450"/>
    <property type="match status" value="1"/>
</dbReference>
<keyword evidence="4 6" id="KW-0408">Iron</keyword>
<keyword evidence="9" id="KW-1185">Reference proteome</keyword>
<evidence type="ECO:0000256" key="5">
    <source>
        <dbReference type="ARBA" id="ARBA00023026"/>
    </source>
</evidence>
<gene>
    <name evidence="8" type="ORF">SBOR_3670</name>
</gene>
<dbReference type="HOGENOM" id="CLU_001570_14_2_1"/>
<dbReference type="GO" id="GO:0016705">
    <property type="term" value="F:oxidoreductase activity, acting on paired donors, with incorporation or reduction of molecular oxygen"/>
    <property type="evidence" value="ECO:0007669"/>
    <property type="project" value="InterPro"/>
</dbReference>
<dbReference type="PRINTS" id="PR00465">
    <property type="entry name" value="EP450IV"/>
</dbReference>
<keyword evidence="5" id="KW-0843">Virulence</keyword>
<evidence type="ECO:0000313" key="9">
    <source>
        <dbReference type="Proteomes" id="UP000019487"/>
    </source>
</evidence>
<dbReference type="GO" id="GO:0005506">
    <property type="term" value="F:iron ion binding"/>
    <property type="evidence" value="ECO:0007669"/>
    <property type="project" value="InterPro"/>
</dbReference>
<feature type="binding site" description="axial binding residue" evidence="6">
    <location>
        <position position="449"/>
    </location>
    <ligand>
        <name>heme</name>
        <dbReference type="ChEBI" id="CHEBI:30413"/>
    </ligand>
    <ligandPart>
        <name>Fe</name>
        <dbReference type="ChEBI" id="CHEBI:18248"/>
    </ligandPart>
</feature>
<comment type="similarity">
    <text evidence="2 7">Belongs to the cytochrome P450 family.</text>
</comment>
<dbReference type="PANTHER" id="PTHR24305:SF166">
    <property type="entry name" value="CYTOCHROME P450 12A4, MITOCHONDRIAL-RELATED"/>
    <property type="match status" value="1"/>
</dbReference>
<evidence type="ECO:0000256" key="2">
    <source>
        <dbReference type="ARBA" id="ARBA00010617"/>
    </source>
</evidence>
<organism evidence="8 9">
    <name type="scientific">Sclerotinia borealis (strain F-4128)</name>
    <dbReference type="NCBI Taxonomy" id="1432307"/>
    <lineage>
        <taxon>Eukaryota</taxon>
        <taxon>Fungi</taxon>
        <taxon>Dikarya</taxon>
        <taxon>Ascomycota</taxon>
        <taxon>Pezizomycotina</taxon>
        <taxon>Leotiomycetes</taxon>
        <taxon>Helotiales</taxon>
        <taxon>Sclerotiniaceae</taxon>
        <taxon>Sclerotinia</taxon>
    </lineage>
</organism>
<dbReference type="EMBL" id="AYSA01000159">
    <property type="protein sequence ID" value="ESZ95978.1"/>
    <property type="molecule type" value="Genomic_DNA"/>
</dbReference>
<dbReference type="PANTHER" id="PTHR24305">
    <property type="entry name" value="CYTOCHROME P450"/>
    <property type="match status" value="1"/>
</dbReference>
<keyword evidence="7 8" id="KW-0503">Monooxygenase</keyword>
<dbReference type="OrthoDB" id="1470350at2759"/>
<dbReference type="InterPro" id="IPR036396">
    <property type="entry name" value="Cyt_P450_sf"/>
</dbReference>
<dbReference type="InterPro" id="IPR001128">
    <property type="entry name" value="Cyt_P450"/>
</dbReference>
<evidence type="ECO:0000256" key="4">
    <source>
        <dbReference type="ARBA" id="ARBA00023004"/>
    </source>
</evidence>
<evidence type="ECO:0000256" key="3">
    <source>
        <dbReference type="ARBA" id="ARBA00022723"/>
    </source>
</evidence>
<keyword evidence="6 7" id="KW-0349">Heme</keyword>
<keyword evidence="3 6" id="KW-0479">Metal-binding</keyword>
<dbReference type="Gene3D" id="1.10.630.10">
    <property type="entry name" value="Cytochrome P450"/>
    <property type="match status" value="1"/>
</dbReference>
<reference evidence="8 9" key="1">
    <citation type="journal article" date="2014" name="Genome Announc.">
        <title>Draft genome sequence of Sclerotinia borealis, a psychrophilic plant pathogenic fungus.</title>
        <authorList>
            <person name="Mardanov A.V."/>
            <person name="Beletsky A.V."/>
            <person name="Kadnikov V.V."/>
            <person name="Ignatov A.N."/>
            <person name="Ravin N.V."/>
        </authorList>
    </citation>
    <scope>NUCLEOTIDE SEQUENCE [LARGE SCALE GENOMIC DNA]</scope>
    <source>
        <strain evidence="9">F-4157</strain>
    </source>
</reference>
<dbReference type="SUPFAM" id="SSF48264">
    <property type="entry name" value="Cytochrome P450"/>
    <property type="match status" value="1"/>
</dbReference>
<dbReference type="GO" id="GO:0020037">
    <property type="term" value="F:heme binding"/>
    <property type="evidence" value="ECO:0007669"/>
    <property type="project" value="InterPro"/>
</dbReference>
<dbReference type="Proteomes" id="UP000019487">
    <property type="component" value="Unassembled WGS sequence"/>
</dbReference>
<dbReference type="InterPro" id="IPR050121">
    <property type="entry name" value="Cytochrome_P450_monoxygenase"/>
</dbReference>
<dbReference type="STRING" id="1432307.W9CIZ9"/>
<protein>
    <submittedName>
        <fullName evidence="8">Cytochrome P450 monooxygenase</fullName>
    </submittedName>
</protein>
<sequence length="507" mass="57172">MLSLIACAVVAVASSLWFMKLFQIALLSPLSQIPNAHFTAPYSRVWLFWHREQKTEHKARDAAHEKYGPVIRIAPRELSVNCLEDGVKTVYGGGFEKGEWYSVFLNYGHEVMFSMRGTQIHTERKRMLSQVYSNSFIQSSEALTEILRTIIYNRSIPRMRVWAEEGTPVDIFQETKALFMDITSAYLFGLKNSSNITENPDMRDILTNFELSFSELFWRVDVPNLTKWMARFGISPISDEISPAYQAMEEFILSMSNRARDTLQSEEANKTTSHPTVYAQLRQKLEASKTIPTEQLDTVVAAEMLDHIEASHKAASVSVSYLMCEVAQHPSILSRLQKELLSVNLDSMSSQQIDALPILDALLMETLRLYTPGLGPFTREVPEKGAIIGAYSVPGGTTISASAYALHRNSNIFPNPLEWNPNRWLDATAEARKEMMRWYWVFGSGGRMCIGNHFAIRIMKAVVAAIFREFESVAVPETRIELVEGLIGYPAGHSVMLAFKRADAATS</sequence>
<dbReference type="InterPro" id="IPR017972">
    <property type="entry name" value="Cyt_P450_CS"/>
</dbReference>
<dbReference type="PRINTS" id="PR00385">
    <property type="entry name" value="P450"/>
</dbReference>
<comment type="caution">
    <text evidence="8">The sequence shown here is derived from an EMBL/GenBank/DDBJ whole genome shotgun (WGS) entry which is preliminary data.</text>
</comment>
<dbReference type="Pfam" id="PF00067">
    <property type="entry name" value="p450"/>
    <property type="match status" value="1"/>
</dbReference>
<dbReference type="GO" id="GO:0004497">
    <property type="term" value="F:monooxygenase activity"/>
    <property type="evidence" value="ECO:0007669"/>
    <property type="project" value="UniProtKB-KW"/>
</dbReference>
<dbReference type="AlphaFoldDB" id="W9CIZ9"/>
<evidence type="ECO:0000256" key="1">
    <source>
        <dbReference type="ARBA" id="ARBA00001971"/>
    </source>
</evidence>
<accession>W9CIZ9</accession>
<evidence type="ECO:0000256" key="7">
    <source>
        <dbReference type="RuleBase" id="RU000461"/>
    </source>
</evidence>
<dbReference type="InterPro" id="IPR002403">
    <property type="entry name" value="Cyt_P450_E_grp-IV"/>
</dbReference>
<keyword evidence="7" id="KW-0560">Oxidoreductase</keyword>
<comment type="cofactor">
    <cofactor evidence="1 6">
        <name>heme</name>
        <dbReference type="ChEBI" id="CHEBI:30413"/>
    </cofactor>
</comment>
<proteinExistence type="inferred from homology"/>
<evidence type="ECO:0000313" key="8">
    <source>
        <dbReference type="EMBL" id="ESZ95978.1"/>
    </source>
</evidence>